<dbReference type="InterPro" id="IPR020850">
    <property type="entry name" value="GED_dom"/>
</dbReference>
<dbReference type="GO" id="GO:0005874">
    <property type="term" value="C:microtubule"/>
    <property type="evidence" value="ECO:0007669"/>
    <property type="project" value="TreeGrafter"/>
</dbReference>
<proteinExistence type="inferred from homology"/>
<evidence type="ECO:0000256" key="4">
    <source>
        <dbReference type="SAM" id="MobiDB-lite"/>
    </source>
</evidence>
<evidence type="ECO:0000256" key="2">
    <source>
        <dbReference type="ARBA" id="ARBA00023134"/>
    </source>
</evidence>
<dbReference type="Pfam" id="PF00350">
    <property type="entry name" value="Dynamin_N"/>
    <property type="match status" value="1"/>
</dbReference>
<name>A0A1I8J309_9PLAT</name>
<dbReference type="GO" id="GO:0003924">
    <property type="term" value="F:GTPase activity"/>
    <property type="evidence" value="ECO:0007669"/>
    <property type="project" value="InterPro"/>
</dbReference>
<reference evidence="8" key="1">
    <citation type="submission" date="2016-11" db="UniProtKB">
        <authorList>
            <consortium name="WormBaseParasite"/>
        </authorList>
    </citation>
    <scope>IDENTIFICATION</scope>
</reference>
<keyword evidence="2 3" id="KW-0342">GTP-binding</keyword>
<dbReference type="SUPFAM" id="SSF52540">
    <property type="entry name" value="P-loop containing nucleoside triphosphate hydrolases"/>
    <property type="match status" value="1"/>
</dbReference>
<dbReference type="GO" id="GO:0008017">
    <property type="term" value="F:microtubule binding"/>
    <property type="evidence" value="ECO:0007669"/>
    <property type="project" value="TreeGrafter"/>
</dbReference>
<dbReference type="InterPro" id="IPR045063">
    <property type="entry name" value="Dynamin_N"/>
</dbReference>
<dbReference type="GO" id="GO:0005525">
    <property type="term" value="F:GTP binding"/>
    <property type="evidence" value="ECO:0007669"/>
    <property type="project" value="UniProtKB-KW"/>
</dbReference>
<dbReference type="PANTHER" id="PTHR11566">
    <property type="entry name" value="DYNAMIN"/>
    <property type="match status" value="1"/>
</dbReference>
<dbReference type="InterPro" id="IPR030381">
    <property type="entry name" value="G_DYNAMIN_dom"/>
</dbReference>
<feature type="compositionally biased region" description="Polar residues" evidence="4">
    <location>
        <begin position="1"/>
        <end position="15"/>
    </location>
</feature>
<dbReference type="PANTHER" id="PTHR11566:SF231">
    <property type="entry name" value="INTERFERON-INDUCED GTP-BINDING PROTEIN MX"/>
    <property type="match status" value="1"/>
</dbReference>
<dbReference type="InterPro" id="IPR019762">
    <property type="entry name" value="Dynamin_GTPase_CS"/>
</dbReference>
<sequence>SQAFRSGSQASSHQKLQVDSDGKGFGSRSSASTYGDSGIDGGSSSGSSVEYGGRKSQPIPSSDQAAAEDGAFSPELGKAFRECLKPCLDAIDCLRAQGLQRDIRLPAIAVVGDQSVGKSSVLEAISGVELPRGTGIVTRCPLMLSMRSRDEPGWSARIKYQTKSGQNQEKNLNTSPEIGQAIREAQNEMTSSPGEISEHIIELWVESPEAPDLTLIDLPGIARFSADSGYAVAGITKSLIMSYIQKPEVIILVVIPCHVDIETVEALSLAKEVDPESKRTIGVLTCPDLVNPGSESEVLALMQNRKIKLKKGYVSVRCRTPQQLKDNMSLQQAAREEEVFFRTHRHFRALDKFEYGTKTLAVKLSSELYDAIKHNIPELMREIQVKREDICKQLESIGEGPPAHNDEMKGLLARMLNKFATDFANVSTGTHRHEPDRLFGRCRKHWETLADEIEQCAFSDRSDVTAMWEAAKKDIEEQRGCELPGFDNVYPVVERLVRNHFLKLVREPCSNFLVSVNQEVDETMRTLADLVFGDYPTFNQFIKEVCEGIRTGQVDLAREQIKNIFTEEEFVFTQDRIFLLEKDKPYNEKLRLQHRKPESGGKSGEASISSEKPAATMQDIVERNTQRVLEGAEAYIRVAVRRLQDTITLAVMHYMLHKMSEKLRESLIVLVTEPQPLFDKLREENPLISAKRRHLADRMEKLAAAEQELARF</sequence>
<organism evidence="7 8">
    <name type="scientific">Macrostomum lignano</name>
    <dbReference type="NCBI Taxonomy" id="282301"/>
    <lineage>
        <taxon>Eukaryota</taxon>
        <taxon>Metazoa</taxon>
        <taxon>Spiralia</taxon>
        <taxon>Lophotrochozoa</taxon>
        <taxon>Platyhelminthes</taxon>
        <taxon>Rhabditophora</taxon>
        <taxon>Macrostomorpha</taxon>
        <taxon>Macrostomida</taxon>
        <taxon>Macrostomidae</taxon>
        <taxon>Macrostomum</taxon>
    </lineage>
</organism>
<dbReference type="Gene3D" id="3.40.50.300">
    <property type="entry name" value="P-loop containing nucleotide triphosphate hydrolases"/>
    <property type="match status" value="1"/>
</dbReference>
<accession>A0A1I8J309</accession>
<dbReference type="GO" id="GO:0031623">
    <property type="term" value="P:receptor internalization"/>
    <property type="evidence" value="ECO:0007669"/>
    <property type="project" value="TreeGrafter"/>
</dbReference>
<comment type="similarity">
    <text evidence="3">Belongs to the TRAFAC class dynamin-like GTPase superfamily. Dynamin/Fzo/YdjA family.</text>
</comment>
<dbReference type="Proteomes" id="UP000095280">
    <property type="component" value="Unplaced"/>
</dbReference>
<evidence type="ECO:0000256" key="3">
    <source>
        <dbReference type="RuleBase" id="RU003932"/>
    </source>
</evidence>
<keyword evidence="7" id="KW-1185">Reference proteome</keyword>
<dbReference type="WBParaSite" id="maker-uti_cns_0045642-snap-gene-2.64-mRNA-1">
    <property type="protein sequence ID" value="maker-uti_cns_0045642-snap-gene-2.64-mRNA-1"/>
    <property type="gene ID" value="maker-uti_cns_0045642-snap-gene-2.64"/>
</dbReference>
<dbReference type="SMART" id="SM00053">
    <property type="entry name" value="DYNc"/>
    <property type="match status" value="1"/>
</dbReference>
<dbReference type="PROSITE" id="PS51718">
    <property type="entry name" value="G_DYNAMIN_2"/>
    <property type="match status" value="1"/>
</dbReference>
<dbReference type="GO" id="GO:0016185">
    <property type="term" value="P:synaptic vesicle budding from presynaptic endocytic zone membrane"/>
    <property type="evidence" value="ECO:0007669"/>
    <property type="project" value="TreeGrafter"/>
</dbReference>
<dbReference type="InterPro" id="IPR022812">
    <property type="entry name" value="Dynamin"/>
</dbReference>
<evidence type="ECO:0000313" key="8">
    <source>
        <dbReference type="WBParaSite" id="maker-uti_cns_0045642-snap-gene-2.64-mRNA-1"/>
    </source>
</evidence>
<dbReference type="InterPro" id="IPR027417">
    <property type="entry name" value="P-loop_NTPase"/>
</dbReference>
<evidence type="ECO:0000313" key="7">
    <source>
        <dbReference type="Proteomes" id="UP000095280"/>
    </source>
</evidence>
<dbReference type="Pfam" id="PF01031">
    <property type="entry name" value="Dynamin_M"/>
    <property type="match status" value="1"/>
</dbReference>
<dbReference type="PRINTS" id="PR00195">
    <property type="entry name" value="DYNAMIN"/>
</dbReference>
<keyword evidence="1 3" id="KW-0547">Nucleotide-binding</keyword>
<feature type="domain" description="GED" evidence="5">
    <location>
        <begin position="625"/>
        <end position="712"/>
    </location>
</feature>
<dbReference type="InterPro" id="IPR003130">
    <property type="entry name" value="GED"/>
</dbReference>
<feature type="domain" description="Dynamin-type G" evidence="6">
    <location>
        <begin position="102"/>
        <end position="377"/>
    </location>
</feature>
<dbReference type="Pfam" id="PF02212">
    <property type="entry name" value="GED"/>
    <property type="match status" value="1"/>
</dbReference>
<dbReference type="InterPro" id="IPR001401">
    <property type="entry name" value="Dynamin_GTPase"/>
</dbReference>
<dbReference type="GO" id="GO:0005886">
    <property type="term" value="C:plasma membrane"/>
    <property type="evidence" value="ECO:0007669"/>
    <property type="project" value="TreeGrafter"/>
</dbReference>
<protein>
    <submittedName>
        <fullName evidence="8">Dynamin-type G domain-containing protein</fullName>
    </submittedName>
</protein>
<evidence type="ECO:0000256" key="1">
    <source>
        <dbReference type="ARBA" id="ARBA00022741"/>
    </source>
</evidence>
<dbReference type="GO" id="GO:0005737">
    <property type="term" value="C:cytoplasm"/>
    <property type="evidence" value="ECO:0007669"/>
    <property type="project" value="TreeGrafter"/>
</dbReference>
<evidence type="ECO:0000259" key="5">
    <source>
        <dbReference type="PROSITE" id="PS51388"/>
    </source>
</evidence>
<feature type="region of interest" description="Disordered" evidence="4">
    <location>
        <begin position="592"/>
        <end position="613"/>
    </location>
</feature>
<dbReference type="GO" id="GO:0098793">
    <property type="term" value="C:presynapse"/>
    <property type="evidence" value="ECO:0007669"/>
    <property type="project" value="GOC"/>
</dbReference>
<dbReference type="PROSITE" id="PS00410">
    <property type="entry name" value="G_DYNAMIN_1"/>
    <property type="match status" value="1"/>
</dbReference>
<dbReference type="PROSITE" id="PS51388">
    <property type="entry name" value="GED"/>
    <property type="match status" value="1"/>
</dbReference>
<dbReference type="Gene3D" id="1.20.120.1240">
    <property type="entry name" value="Dynamin, middle domain"/>
    <property type="match status" value="1"/>
</dbReference>
<dbReference type="InterPro" id="IPR000375">
    <property type="entry name" value="Dynamin_stalk"/>
</dbReference>
<evidence type="ECO:0000259" key="6">
    <source>
        <dbReference type="PROSITE" id="PS51718"/>
    </source>
</evidence>
<dbReference type="CDD" id="cd08771">
    <property type="entry name" value="DLP_1"/>
    <property type="match status" value="1"/>
</dbReference>
<feature type="region of interest" description="Disordered" evidence="4">
    <location>
        <begin position="1"/>
        <end position="69"/>
    </location>
</feature>
<dbReference type="AlphaFoldDB" id="A0A1I8J309"/>